<dbReference type="InterPro" id="IPR001584">
    <property type="entry name" value="Integrase_cat-core"/>
</dbReference>
<dbReference type="PANTHER" id="PTHR46889">
    <property type="entry name" value="TRANSPOSASE INSF FOR INSERTION SEQUENCE IS3B-RELATED"/>
    <property type="match status" value="1"/>
</dbReference>
<dbReference type="NCBIfam" id="NF033516">
    <property type="entry name" value="transpos_IS3"/>
    <property type="match status" value="1"/>
</dbReference>
<evidence type="ECO:0000313" key="5">
    <source>
        <dbReference type="Proteomes" id="UP000035088"/>
    </source>
</evidence>
<dbReference type="STRING" id="1073574.GOARA_018_00005"/>
<feature type="region of interest" description="Disordered" evidence="2">
    <location>
        <begin position="27"/>
        <end position="49"/>
    </location>
</feature>
<dbReference type="InterPro" id="IPR036397">
    <property type="entry name" value="RNaseH_sf"/>
</dbReference>
<sequence length="238" mass="26381">MWIMLRSNGIDVARCTVERLMAEMGWRGASKKKSPRTTTPNPADERPADLVDRRFTAPAPNRLWVADFTYCRTGAGWVYTAFVIDAFARKIVGWKVATQMTVDLVTDAINTAIESRNRAGITDLSELVHHSDAGSQYTALAFGQRLSTAGITPSVGSVGDSYDNALAESVNADYKNELVDYGPRFPGVAELSLATAEWVAFYNRLRPHSYCHDLTPEHAEQLHYDRIANLNPEEALTI</sequence>
<dbReference type="PANTHER" id="PTHR46889:SF4">
    <property type="entry name" value="TRANSPOSASE INSO FOR INSERTION SEQUENCE ELEMENT IS911B-RELATED"/>
    <property type="match status" value="1"/>
</dbReference>
<feature type="domain" description="Integrase catalytic" evidence="3">
    <location>
        <begin position="56"/>
        <end position="224"/>
    </location>
</feature>
<dbReference type="InterPro" id="IPR025948">
    <property type="entry name" value="HTH-like_dom"/>
</dbReference>
<dbReference type="GO" id="GO:0015074">
    <property type="term" value="P:DNA integration"/>
    <property type="evidence" value="ECO:0007669"/>
    <property type="project" value="InterPro"/>
</dbReference>
<dbReference type="EMBL" id="BAEE01000018">
    <property type="protein sequence ID" value="GAB08718.1"/>
    <property type="molecule type" value="Genomic_DNA"/>
</dbReference>
<dbReference type="SUPFAM" id="SSF53098">
    <property type="entry name" value="Ribonuclease H-like"/>
    <property type="match status" value="1"/>
</dbReference>
<dbReference type="GO" id="GO:0003676">
    <property type="term" value="F:nucleic acid binding"/>
    <property type="evidence" value="ECO:0007669"/>
    <property type="project" value="InterPro"/>
</dbReference>
<protein>
    <submittedName>
        <fullName evidence="4">Putative transposase</fullName>
    </submittedName>
</protein>
<name>G7GYP3_9ACTN</name>
<comment type="function">
    <text evidence="1">Involved in the transposition of the insertion sequence.</text>
</comment>
<dbReference type="AlphaFoldDB" id="G7GYP3"/>
<evidence type="ECO:0000313" key="4">
    <source>
        <dbReference type="EMBL" id="GAB08718.1"/>
    </source>
</evidence>
<evidence type="ECO:0000259" key="3">
    <source>
        <dbReference type="PROSITE" id="PS50994"/>
    </source>
</evidence>
<dbReference type="Pfam" id="PF13276">
    <property type="entry name" value="HTH_21"/>
    <property type="match status" value="1"/>
</dbReference>
<keyword evidence="5" id="KW-1185">Reference proteome</keyword>
<dbReference type="InterPro" id="IPR048020">
    <property type="entry name" value="Transpos_IS3"/>
</dbReference>
<reference evidence="4 5" key="1">
    <citation type="submission" date="2011-11" db="EMBL/GenBank/DDBJ databases">
        <title>Whole genome shotgun sequence of Gordonia araii NBRC 100433.</title>
        <authorList>
            <person name="Yoshida Y."/>
            <person name="Hosoyama A."/>
            <person name="Tsuchikane K."/>
            <person name="Katsumata H."/>
            <person name="Yamazaki S."/>
            <person name="Fujita N."/>
        </authorList>
    </citation>
    <scope>NUCLEOTIDE SEQUENCE [LARGE SCALE GENOMIC DNA]</scope>
    <source>
        <strain evidence="4 5">NBRC 100433</strain>
    </source>
</reference>
<dbReference type="InterPro" id="IPR012337">
    <property type="entry name" value="RNaseH-like_sf"/>
</dbReference>
<dbReference type="Proteomes" id="UP000035088">
    <property type="component" value="Unassembled WGS sequence"/>
</dbReference>
<dbReference type="PROSITE" id="PS50994">
    <property type="entry name" value="INTEGRASE"/>
    <property type="match status" value="1"/>
</dbReference>
<dbReference type="InterPro" id="IPR050900">
    <property type="entry name" value="Transposase_IS3/IS150/IS904"/>
</dbReference>
<gene>
    <name evidence="4" type="ORF">GOARA_018_00005</name>
</gene>
<comment type="caution">
    <text evidence="4">The sequence shown here is derived from an EMBL/GenBank/DDBJ whole genome shotgun (WGS) entry which is preliminary data.</text>
</comment>
<proteinExistence type="predicted"/>
<accession>G7GYP3</accession>
<organism evidence="4 5">
    <name type="scientific">Gordonia araii NBRC 100433</name>
    <dbReference type="NCBI Taxonomy" id="1073574"/>
    <lineage>
        <taxon>Bacteria</taxon>
        <taxon>Bacillati</taxon>
        <taxon>Actinomycetota</taxon>
        <taxon>Actinomycetes</taxon>
        <taxon>Mycobacteriales</taxon>
        <taxon>Gordoniaceae</taxon>
        <taxon>Gordonia</taxon>
    </lineage>
</organism>
<dbReference type="Pfam" id="PF00665">
    <property type="entry name" value="rve"/>
    <property type="match status" value="1"/>
</dbReference>
<evidence type="ECO:0000256" key="2">
    <source>
        <dbReference type="SAM" id="MobiDB-lite"/>
    </source>
</evidence>
<evidence type="ECO:0000256" key="1">
    <source>
        <dbReference type="ARBA" id="ARBA00002286"/>
    </source>
</evidence>
<dbReference type="Gene3D" id="3.30.420.10">
    <property type="entry name" value="Ribonuclease H-like superfamily/Ribonuclease H"/>
    <property type="match status" value="1"/>
</dbReference>